<dbReference type="Gene3D" id="3.30.70.270">
    <property type="match status" value="1"/>
</dbReference>
<sequence length="221" mass="26241">MITQWKVPDTVKGVQSFLGFYNFYRRFIKDYSRIARPLHHLTRKDVRFFWTSDCQEAFNTLKTALSEAPILKHYQPELPTRVETDASKGVIAGVLQQKHMDLWHPVAYFSKSMNDAEQNYDIHDQEMLAIVRSLTEWRAELVGLQRSERFEIWTDHQALEYFMTKRKLNRRQASWSKFISQFHFLIKYRPGKENMLADALSRPEVMPGDPDSRNQVLLRLE</sequence>
<keyword evidence="3" id="KW-1185">Reference proteome</keyword>
<protein>
    <recommendedName>
        <fullName evidence="1">Reverse transcriptase/retrotransposon-derived protein RNase H-like domain-containing protein</fullName>
    </recommendedName>
</protein>
<dbReference type="OrthoDB" id="4499277at2759"/>
<dbReference type="InterPro" id="IPR043502">
    <property type="entry name" value="DNA/RNA_pol_sf"/>
</dbReference>
<dbReference type="InterPro" id="IPR043128">
    <property type="entry name" value="Rev_trsase/Diguanyl_cyclase"/>
</dbReference>
<evidence type="ECO:0000313" key="3">
    <source>
        <dbReference type="Proteomes" id="UP000054771"/>
    </source>
</evidence>
<accession>A0A0U5GFP2</accession>
<dbReference type="Proteomes" id="UP000054771">
    <property type="component" value="Unassembled WGS sequence"/>
</dbReference>
<proteinExistence type="predicted"/>
<name>A0A0U5GFP2_ASPCI</name>
<dbReference type="FunFam" id="3.30.70.270:FF:000020">
    <property type="entry name" value="Transposon Tf2-6 polyprotein-like Protein"/>
    <property type="match status" value="1"/>
</dbReference>
<dbReference type="Pfam" id="PF17919">
    <property type="entry name" value="RT_RNaseH_2"/>
    <property type="match status" value="1"/>
</dbReference>
<feature type="domain" description="Reverse transcriptase/retrotransposon-derived protein RNase H-like" evidence="1">
    <location>
        <begin position="50"/>
        <end position="143"/>
    </location>
</feature>
<evidence type="ECO:0000259" key="1">
    <source>
        <dbReference type="Pfam" id="PF17919"/>
    </source>
</evidence>
<gene>
    <name evidence="2" type="ORF">ASPCAL14352</name>
</gene>
<dbReference type="EMBL" id="CDMC01000024">
    <property type="protein sequence ID" value="CEL11249.1"/>
    <property type="molecule type" value="Genomic_DNA"/>
</dbReference>
<dbReference type="InterPro" id="IPR041577">
    <property type="entry name" value="RT_RNaseH_2"/>
</dbReference>
<evidence type="ECO:0000313" key="2">
    <source>
        <dbReference type="EMBL" id="CEL11249.1"/>
    </source>
</evidence>
<dbReference type="PANTHER" id="PTHR34072:SF52">
    <property type="entry name" value="RIBONUCLEASE H"/>
    <property type="match status" value="1"/>
</dbReference>
<dbReference type="OMA" id="DIMICTR"/>
<dbReference type="STRING" id="454130.A0A0U5GFP2"/>
<organism evidence="2 3">
    <name type="scientific">Aspergillus calidoustus</name>
    <dbReference type="NCBI Taxonomy" id="454130"/>
    <lineage>
        <taxon>Eukaryota</taxon>
        <taxon>Fungi</taxon>
        <taxon>Dikarya</taxon>
        <taxon>Ascomycota</taxon>
        <taxon>Pezizomycotina</taxon>
        <taxon>Eurotiomycetes</taxon>
        <taxon>Eurotiomycetidae</taxon>
        <taxon>Eurotiales</taxon>
        <taxon>Aspergillaceae</taxon>
        <taxon>Aspergillus</taxon>
        <taxon>Aspergillus subgen. Nidulantes</taxon>
    </lineage>
</organism>
<dbReference type="PANTHER" id="PTHR34072">
    <property type="entry name" value="ENZYMATIC POLYPROTEIN-RELATED"/>
    <property type="match status" value="1"/>
</dbReference>
<reference evidence="3" key="1">
    <citation type="journal article" date="2016" name="Genome Announc.">
        <title>Draft genome sequences of fungus Aspergillus calidoustus.</title>
        <authorList>
            <person name="Horn F."/>
            <person name="Linde J."/>
            <person name="Mattern D.J."/>
            <person name="Walther G."/>
            <person name="Guthke R."/>
            <person name="Scherlach K."/>
            <person name="Martin K."/>
            <person name="Brakhage A.A."/>
            <person name="Petzke L."/>
            <person name="Valiante V."/>
        </authorList>
    </citation>
    <scope>NUCLEOTIDE SEQUENCE [LARGE SCALE GENOMIC DNA]</scope>
    <source>
        <strain evidence="3">SF006504</strain>
    </source>
</reference>
<dbReference type="AlphaFoldDB" id="A0A0U5GFP2"/>
<dbReference type="SUPFAM" id="SSF56672">
    <property type="entry name" value="DNA/RNA polymerases"/>
    <property type="match status" value="1"/>
</dbReference>
<dbReference type="CDD" id="cd09274">
    <property type="entry name" value="RNase_HI_RT_Ty3"/>
    <property type="match status" value="1"/>
</dbReference>